<evidence type="ECO:0000256" key="2">
    <source>
        <dbReference type="ARBA" id="ARBA00016109"/>
    </source>
</evidence>
<dbReference type="InterPro" id="IPR005510">
    <property type="entry name" value="Csm4"/>
</dbReference>
<dbReference type="Pfam" id="PF17953">
    <property type="entry name" value="Csm4_C"/>
    <property type="match status" value="1"/>
</dbReference>
<feature type="region of interest" description="Disordered" evidence="5">
    <location>
        <begin position="183"/>
        <end position="202"/>
    </location>
</feature>
<reference evidence="8" key="1">
    <citation type="journal article" date="2019" name="Int. J. Syst. Evol. Microbiol.">
        <title>The Global Catalogue of Microorganisms (GCM) 10K type strain sequencing project: providing services to taxonomists for standard genome sequencing and annotation.</title>
        <authorList>
            <consortium name="The Broad Institute Genomics Platform"/>
            <consortium name="The Broad Institute Genome Sequencing Center for Infectious Disease"/>
            <person name="Wu L."/>
            <person name="Ma J."/>
        </authorList>
    </citation>
    <scope>NUCLEOTIDE SEQUENCE [LARGE SCALE GENOMIC DNA]</scope>
    <source>
        <strain evidence="8">JCM 15442</strain>
    </source>
</reference>
<organism evidence="7 8">
    <name type="scientific">Deinococcus aerolatus</name>
    <dbReference type="NCBI Taxonomy" id="522487"/>
    <lineage>
        <taxon>Bacteria</taxon>
        <taxon>Thermotogati</taxon>
        <taxon>Deinococcota</taxon>
        <taxon>Deinococci</taxon>
        <taxon>Deinococcales</taxon>
        <taxon>Deinococcaceae</taxon>
        <taxon>Deinococcus</taxon>
    </lineage>
</organism>
<evidence type="ECO:0000256" key="1">
    <source>
        <dbReference type="ARBA" id="ARBA00005772"/>
    </source>
</evidence>
<feature type="domain" description="Csm4 C-terminal" evidence="6">
    <location>
        <begin position="277"/>
        <end position="361"/>
    </location>
</feature>
<proteinExistence type="inferred from homology"/>
<sequence>MGRHDLVVLTFTQPLRGRDLRAGYLPSDLLWGALFSADVLLQGGPLPLDNPYRVSSASPYAGGEWLLPRPRAADAPDDSGAESPSSDRKAVRKLEFVNLADFLTLAGGQRLGPEQLRQAEARQRRALLPVTAQDLPLTVTEAQVNRSLRGTRYDGRADALARERYAAPLAALSPAERLHLGREARGQGAGGSMERQRNAQDRVTQATETFMTATLAQPRLAFLLETTSDTQRARLLAALRLLADTGLGGLRTHGSGQFTLDLQPVPAGVADRLTAGGRHVLLGLTHPTREEAQLIDSSEQARYGLRRRDGFLDGTTLERQDVWMLTEGSLMPGPLGGQVVDVAPPDFAHPVWRSGLSVSLSIEQPGSAA</sequence>
<dbReference type="NCBIfam" id="TIGR01903">
    <property type="entry name" value="cas5_csm4"/>
    <property type="match status" value="1"/>
</dbReference>
<gene>
    <name evidence="7" type="ORF">GCM10010840_14610</name>
</gene>
<name>A0ABQ2G6A7_9DEIO</name>
<protein>
    <recommendedName>
        <fullName evidence="2">CRISPR system Cms protein Csm4</fullName>
    </recommendedName>
</protein>
<dbReference type="RefSeq" id="WP_188970464.1">
    <property type="nucleotide sequence ID" value="NZ_BMOL01000005.1"/>
</dbReference>
<feature type="region of interest" description="Disordered" evidence="5">
    <location>
        <begin position="65"/>
        <end position="87"/>
    </location>
</feature>
<evidence type="ECO:0000259" key="6">
    <source>
        <dbReference type="Pfam" id="PF17953"/>
    </source>
</evidence>
<dbReference type="InterPro" id="IPR040932">
    <property type="entry name" value="Csm4_C"/>
</dbReference>
<comment type="caution">
    <text evidence="7">The sequence shown here is derived from an EMBL/GenBank/DDBJ whole genome shotgun (WGS) entry which is preliminary data.</text>
</comment>
<dbReference type="EMBL" id="BMOL01000005">
    <property type="protein sequence ID" value="GGL77787.1"/>
    <property type="molecule type" value="Genomic_DNA"/>
</dbReference>
<dbReference type="Proteomes" id="UP000639973">
    <property type="component" value="Unassembled WGS sequence"/>
</dbReference>
<evidence type="ECO:0000313" key="8">
    <source>
        <dbReference type="Proteomes" id="UP000639973"/>
    </source>
</evidence>
<accession>A0ABQ2G6A7</accession>
<keyword evidence="8" id="KW-1185">Reference proteome</keyword>
<evidence type="ECO:0000256" key="4">
    <source>
        <dbReference type="ARBA" id="ARBA00023118"/>
    </source>
</evidence>
<evidence type="ECO:0000313" key="7">
    <source>
        <dbReference type="EMBL" id="GGL77787.1"/>
    </source>
</evidence>
<comment type="similarity">
    <text evidence="1">Belongs to the CRISPR-associated Csm4 family.</text>
</comment>
<evidence type="ECO:0000256" key="5">
    <source>
        <dbReference type="SAM" id="MobiDB-lite"/>
    </source>
</evidence>
<evidence type="ECO:0000256" key="3">
    <source>
        <dbReference type="ARBA" id="ARBA00022884"/>
    </source>
</evidence>
<keyword evidence="3" id="KW-0694">RNA-binding</keyword>
<keyword evidence="4" id="KW-0051">Antiviral defense</keyword>